<evidence type="ECO:0000313" key="1">
    <source>
        <dbReference type="EMBL" id="CAG8852443.1"/>
    </source>
</evidence>
<dbReference type="Proteomes" id="UP000789901">
    <property type="component" value="Unassembled WGS sequence"/>
</dbReference>
<organism evidence="1 2">
    <name type="scientific">Gigaspora margarita</name>
    <dbReference type="NCBI Taxonomy" id="4874"/>
    <lineage>
        <taxon>Eukaryota</taxon>
        <taxon>Fungi</taxon>
        <taxon>Fungi incertae sedis</taxon>
        <taxon>Mucoromycota</taxon>
        <taxon>Glomeromycotina</taxon>
        <taxon>Glomeromycetes</taxon>
        <taxon>Diversisporales</taxon>
        <taxon>Gigasporaceae</taxon>
        <taxon>Gigaspora</taxon>
    </lineage>
</organism>
<proteinExistence type="predicted"/>
<evidence type="ECO:0000313" key="2">
    <source>
        <dbReference type="Proteomes" id="UP000789901"/>
    </source>
</evidence>
<reference evidence="1 2" key="1">
    <citation type="submission" date="2021-06" db="EMBL/GenBank/DDBJ databases">
        <authorList>
            <person name="Kallberg Y."/>
            <person name="Tangrot J."/>
            <person name="Rosling A."/>
        </authorList>
    </citation>
    <scope>NUCLEOTIDE SEQUENCE [LARGE SCALE GENOMIC DNA]</scope>
    <source>
        <strain evidence="1 2">120-4 pot B 10/14</strain>
    </source>
</reference>
<protein>
    <submittedName>
        <fullName evidence="1">20202_t:CDS:1</fullName>
    </submittedName>
</protein>
<gene>
    <name evidence="1" type="ORF">GMARGA_LOCUS41264</name>
</gene>
<sequence length="66" mass="7350">IVHRICPKILKPRPFKSFDASKPLISPLKKSVTKIVEEGTQEVLLAINSNSVQKMSKIIVENCSNC</sequence>
<feature type="non-terminal residue" evidence="1">
    <location>
        <position position="1"/>
    </location>
</feature>
<keyword evidence="2" id="KW-1185">Reference proteome</keyword>
<accession>A0ABN7XB18</accession>
<comment type="caution">
    <text evidence="1">The sequence shown here is derived from an EMBL/GenBank/DDBJ whole genome shotgun (WGS) entry which is preliminary data.</text>
</comment>
<name>A0ABN7XB18_GIGMA</name>
<dbReference type="EMBL" id="CAJVQB010112034">
    <property type="protein sequence ID" value="CAG8852443.1"/>
    <property type="molecule type" value="Genomic_DNA"/>
</dbReference>